<protein>
    <recommendedName>
        <fullName evidence="2">MATH domain-containing protein</fullName>
    </recommendedName>
</protein>
<dbReference type="EMBL" id="JTDE01000381">
    <property type="protein sequence ID" value="KAF7261429.1"/>
    <property type="molecule type" value="Genomic_DNA"/>
</dbReference>
<feature type="domain" description="MATH" evidence="2">
    <location>
        <begin position="315"/>
        <end position="465"/>
    </location>
</feature>
<evidence type="ECO:0000313" key="3">
    <source>
        <dbReference type="EMBL" id="KAF7261429.1"/>
    </source>
</evidence>
<evidence type="ECO:0000313" key="4">
    <source>
        <dbReference type="Proteomes" id="UP000822476"/>
    </source>
</evidence>
<reference evidence="3" key="1">
    <citation type="submission" date="2019-07" db="EMBL/GenBank/DDBJ databases">
        <title>Annotation for the trematode Paragonimus miyazaki's.</title>
        <authorList>
            <person name="Choi Y.-J."/>
        </authorList>
    </citation>
    <scope>NUCLEOTIDE SEQUENCE</scope>
    <source>
        <strain evidence="3">Japan</strain>
    </source>
</reference>
<evidence type="ECO:0000256" key="1">
    <source>
        <dbReference type="SAM" id="MobiDB-lite"/>
    </source>
</evidence>
<gene>
    <name evidence="3" type="ORF">EG68_01388</name>
</gene>
<dbReference type="OrthoDB" id="6255225at2759"/>
<feature type="region of interest" description="Disordered" evidence="1">
    <location>
        <begin position="408"/>
        <end position="427"/>
    </location>
</feature>
<dbReference type="Proteomes" id="UP000822476">
    <property type="component" value="Unassembled WGS sequence"/>
</dbReference>
<organism evidence="3 4">
    <name type="scientific">Paragonimus skrjabini miyazakii</name>
    <dbReference type="NCBI Taxonomy" id="59628"/>
    <lineage>
        <taxon>Eukaryota</taxon>
        <taxon>Metazoa</taxon>
        <taxon>Spiralia</taxon>
        <taxon>Lophotrochozoa</taxon>
        <taxon>Platyhelminthes</taxon>
        <taxon>Trematoda</taxon>
        <taxon>Digenea</taxon>
        <taxon>Plagiorchiida</taxon>
        <taxon>Troglotremata</taxon>
        <taxon>Troglotrematidae</taxon>
        <taxon>Paragonimus</taxon>
    </lineage>
</organism>
<proteinExistence type="predicted"/>
<dbReference type="SUPFAM" id="SSF49599">
    <property type="entry name" value="TRAF domain-like"/>
    <property type="match status" value="1"/>
</dbReference>
<accession>A0A8S9Z1Y1</accession>
<sequence>MTSLAEQSEVGVITEDGKAQPSTVSRYDCICRKLGEIAVENDTLRKMVEKQQSLCNDLIKLHNLLKRNDVVNSSHGNVRSCQIVRNANIPTDYNLLYPVANTFDVADNRNNLAITSTVPCDCQRRLWDAFNSVCTCSLQSHMSLLFPQACHTFLPVGSNSISYDENPSKCYLRNIPVQLCCSHQDFVSIAPKSELAVKQKSHTPVTDKKLPVQQNVGGAQLMNLSTYSPIKTMQVTREPKLDSSSKLIVENAGKPYRGAVEKQEESVAPSTVMGHDSQMDKRNFDAEHSFMDFRGLGPGYDDAHRSNPELTNHSLNLYIFVVPNFSAVESKSCGLWSDAFYLGNPGYRLRAKLEFTTYHMGVFIQLTPGEFDARLKWPFREHVQFVLIDQTSSGQNLARTLKPYPDDADERGVWDRPVDETAASDHKDRESWGLPDFVPRSMLFTKARKSSKYVRNDQIYIAIRLI</sequence>
<evidence type="ECO:0000259" key="2">
    <source>
        <dbReference type="PROSITE" id="PS50144"/>
    </source>
</evidence>
<dbReference type="Gene3D" id="2.60.210.10">
    <property type="entry name" value="Apoptosis, Tumor Necrosis Factor Receptor Associated Protein 2, Chain A"/>
    <property type="match status" value="1"/>
</dbReference>
<keyword evidence="4" id="KW-1185">Reference proteome</keyword>
<name>A0A8S9Z1Y1_9TREM</name>
<comment type="caution">
    <text evidence="3">The sequence shown here is derived from an EMBL/GenBank/DDBJ whole genome shotgun (WGS) entry which is preliminary data.</text>
</comment>
<feature type="compositionally biased region" description="Basic and acidic residues" evidence="1">
    <location>
        <begin position="410"/>
        <end position="427"/>
    </location>
</feature>
<dbReference type="AlphaFoldDB" id="A0A8S9Z1Y1"/>
<dbReference type="PROSITE" id="PS50144">
    <property type="entry name" value="MATH"/>
    <property type="match status" value="1"/>
</dbReference>
<dbReference type="InterPro" id="IPR049342">
    <property type="entry name" value="TRAF1-6_MATH_dom"/>
</dbReference>
<dbReference type="InterPro" id="IPR008974">
    <property type="entry name" value="TRAF-like"/>
</dbReference>
<dbReference type="InterPro" id="IPR002083">
    <property type="entry name" value="MATH/TRAF_dom"/>
</dbReference>
<dbReference type="Pfam" id="PF21355">
    <property type="entry name" value="TRAF-mep_MATH"/>
    <property type="match status" value="1"/>
</dbReference>
<feature type="region of interest" description="Disordered" evidence="1">
    <location>
        <begin position="258"/>
        <end position="277"/>
    </location>
</feature>